<reference evidence="2 3" key="1">
    <citation type="submission" date="2017-12" db="EMBL/GenBank/DDBJ databases">
        <title>Hemimetabolous genomes reveal molecular basis of termite eusociality.</title>
        <authorList>
            <person name="Harrison M.C."/>
            <person name="Jongepier E."/>
            <person name="Robertson H.M."/>
            <person name="Arning N."/>
            <person name="Bitard-Feildel T."/>
            <person name="Chao H."/>
            <person name="Childers C.P."/>
            <person name="Dinh H."/>
            <person name="Doddapaneni H."/>
            <person name="Dugan S."/>
            <person name="Gowin J."/>
            <person name="Greiner C."/>
            <person name="Han Y."/>
            <person name="Hu H."/>
            <person name="Hughes D.S.T."/>
            <person name="Huylmans A.-K."/>
            <person name="Kemena C."/>
            <person name="Kremer L.P.M."/>
            <person name="Lee S.L."/>
            <person name="Lopez-Ezquerra A."/>
            <person name="Mallet L."/>
            <person name="Monroy-Kuhn J.M."/>
            <person name="Moser A."/>
            <person name="Murali S.C."/>
            <person name="Muzny D.M."/>
            <person name="Otani S."/>
            <person name="Piulachs M.-D."/>
            <person name="Poelchau M."/>
            <person name="Qu J."/>
            <person name="Schaub F."/>
            <person name="Wada-Katsumata A."/>
            <person name="Worley K.C."/>
            <person name="Xie Q."/>
            <person name="Ylla G."/>
            <person name="Poulsen M."/>
            <person name="Gibbs R.A."/>
            <person name="Schal C."/>
            <person name="Richards S."/>
            <person name="Belles X."/>
            <person name="Korb J."/>
            <person name="Bornberg-Bauer E."/>
        </authorList>
    </citation>
    <scope>NUCLEOTIDE SEQUENCE [LARGE SCALE GENOMIC DNA]</scope>
    <source>
        <tissue evidence="2">Whole body</tissue>
    </source>
</reference>
<dbReference type="PANTHER" id="PTHR11792">
    <property type="entry name" value="ARRESTIN"/>
    <property type="match status" value="1"/>
</dbReference>
<evidence type="ECO:0000256" key="1">
    <source>
        <dbReference type="ARBA" id="ARBA00005298"/>
    </source>
</evidence>
<accession>A0A2J7QXD6</accession>
<dbReference type="PANTHER" id="PTHR11792:SF18">
    <property type="entry name" value="FI20035P1"/>
    <property type="match status" value="1"/>
</dbReference>
<dbReference type="SUPFAM" id="SSF81296">
    <property type="entry name" value="E set domains"/>
    <property type="match status" value="1"/>
</dbReference>
<comment type="caution">
    <text evidence="2">The sequence shown here is derived from an EMBL/GenBank/DDBJ whole genome shotgun (WGS) entry which is preliminary data.</text>
</comment>
<organism evidence="2 3">
    <name type="scientific">Cryptotermes secundus</name>
    <dbReference type="NCBI Taxonomy" id="105785"/>
    <lineage>
        <taxon>Eukaryota</taxon>
        <taxon>Metazoa</taxon>
        <taxon>Ecdysozoa</taxon>
        <taxon>Arthropoda</taxon>
        <taxon>Hexapoda</taxon>
        <taxon>Insecta</taxon>
        <taxon>Pterygota</taxon>
        <taxon>Neoptera</taxon>
        <taxon>Polyneoptera</taxon>
        <taxon>Dictyoptera</taxon>
        <taxon>Blattodea</taxon>
        <taxon>Blattoidea</taxon>
        <taxon>Termitoidae</taxon>
        <taxon>Kalotermitidae</taxon>
        <taxon>Cryptotermitinae</taxon>
        <taxon>Cryptotermes</taxon>
    </lineage>
</organism>
<evidence type="ECO:0000313" key="3">
    <source>
        <dbReference type="Proteomes" id="UP000235965"/>
    </source>
</evidence>
<dbReference type="STRING" id="105785.A0A2J7QXD6"/>
<keyword evidence="3" id="KW-1185">Reference proteome</keyword>
<proteinExistence type="inferred from homology"/>
<dbReference type="Proteomes" id="UP000235965">
    <property type="component" value="Unassembled WGS sequence"/>
</dbReference>
<name>A0A2J7QXD6_9NEOP</name>
<dbReference type="Gene3D" id="2.60.40.840">
    <property type="match status" value="1"/>
</dbReference>
<dbReference type="EMBL" id="NEVH01009381">
    <property type="protein sequence ID" value="PNF33241.1"/>
    <property type="molecule type" value="Genomic_DNA"/>
</dbReference>
<evidence type="ECO:0000313" key="2">
    <source>
        <dbReference type="EMBL" id="PNF33241.1"/>
    </source>
</evidence>
<dbReference type="InterPro" id="IPR014756">
    <property type="entry name" value="Ig_E-set"/>
</dbReference>
<dbReference type="InterPro" id="IPR014753">
    <property type="entry name" value="Arrestin_N"/>
</dbReference>
<dbReference type="InterPro" id="IPR000698">
    <property type="entry name" value="Arrestin"/>
</dbReference>
<dbReference type="InParanoid" id="A0A2J7QXD6"/>
<dbReference type="GO" id="GO:0001664">
    <property type="term" value="F:G protein-coupled receptor binding"/>
    <property type="evidence" value="ECO:0007669"/>
    <property type="project" value="TreeGrafter"/>
</dbReference>
<dbReference type="AlphaFoldDB" id="A0A2J7QXD6"/>
<sequence>MIKSRRMRWEGHAARMREKKNAYRILVGKPEGKRPLGRPSRRVDNIKMGLREIARNGMDWTDMAQDRYQLRALVDTVEALRRADPQSKESNKLSDALIKRLGSNAHPFTMEVTPLAPPSVQLVPAKEYSGAPIGTSYDVRAYAEIRSNSKGSVGWTVCYLPISKFRGTSCLLLQGRLENGGSSFIRNVDTCLRN</sequence>
<protein>
    <submittedName>
        <fullName evidence="2">Uncharacterized protein</fullName>
    </submittedName>
</protein>
<dbReference type="GO" id="GO:0002031">
    <property type="term" value="P:G protein-coupled receptor internalization"/>
    <property type="evidence" value="ECO:0007669"/>
    <property type="project" value="TreeGrafter"/>
</dbReference>
<dbReference type="GO" id="GO:0005737">
    <property type="term" value="C:cytoplasm"/>
    <property type="evidence" value="ECO:0007669"/>
    <property type="project" value="TreeGrafter"/>
</dbReference>
<dbReference type="OrthoDB" id="6500995at2759"/>
<comment type="similarity">
    <text evidence="1">Belongs to the arrestin family.</text>
</comment>
<gene>
    <name evidence="2" type="ORF">B7P43_G10604</name>
</gene>
<dbReference type="GO" id="GO:0007165">
    <property type="term" value="P:signal transduction"/>
    <property type="evidence" value="ECO:0007669"/>
    <property type="project" value="InterPro"/>
</dbReference>